<evidence type="ECO:0000313" key="3">
    <source>
        <dbReference type="EMBL" id="PPB50986.1"/>
    </source>
</evidence>
<dbReference type="InterPro" id="IPR016181">
    <property type="entry name" value="Acyl_CoA_acyltransferase"/>
</dbReference>
<evidence type="ECO:0000313" key="4">
    <source>
        <dbReference type="Proteomes" id="UP000239297"/>
    </source>
</evidence>
<dbReference type="Gene3D" id="3.40.630.30">
    <property type="match status" value="1"/>
</dbReference>
<reference evidence="3 4" key="1">
    <citation type="journal article" date="2014" name="Int. J. Syst. Evol. Microbiol.">
        <title>Arthrobacter pityocampae sp. nov., isolated from Thaumetopoea pityocampa (Lep., Thaumetopoeidae).</title>
        <authorList>
            <person name="Ince I.A."/>
            <person name="Demirbag Z."/>
            <person name="Kati H."/>
        </authorList>
    </citation>
    <scope>NUCLEOTIDE SEQUENCE [LARGE SCALE GENOMIC DNA]</scope>
    <source>
        <strain evidence="3 4">Tp2</strain>
    </source>
</reference>
<gene>
    <name evidence="3" type="ORF">C4K88_03795</name>
</gene>
<organism evidence="3 4">
    <name type="scientific">Arthrobacter pityocampae</name>
    <dbReference type="NCBI Taxonomy" id="547334"/>
    <lineage>
        <taxon>Bacteria</taxon>
        <taxon>Bacillati</taxon>
        <taxon>Actinomycetota</taxon>
        <taxon>Actinomycetes</taxon>
        <taxon>Micrococcales</taxon>
        <taxon>Micrococcaceae</taxon>
        <taxon>Arthrobacter</taxon>
    </lineage>
</organism>
<dbReference type="InterPro" id="IPR031165">
    <property type="entry name" value="GNAT_YJDJ"/>
</dbReference>
<feature type="domain" description="N-acetyltransferase" evidence="2">
    <location>
        <begin position="117"/>
        <end position="203"/>
    </location>
</feature>
<proteinExistence type="predicted"/>
<dbReference type="PROSITE" id="PS51729">
    <property type="entry name" value="GNAT_YJDJ"/>
    <property type="match status" value="1"/>
</dbReference>
<dbReference type="AlphaFoldDB" id="A0A2S5J2D5"/>
<keyword evidence="4" id="KW-1185">Reference proteome</keyword>
<dbReference type="EMBL" id="PRKW01000001">
    <property type="protein sequence ID" value="PPB50986.1"/>
    <property type="molecule type" value="Genomic_DNA"/>
</dbReference>
<dbReference type="Proteomes" id="UP000239297">
    <property type="component" value="Unassembled WGS sequence"/>
</dbReference>
<dbReference type="Pfam" id="PF14542">
    <property type="entry name" value="Acetyltransf_CG"/>
    <property type="match status" value="1"/>
</dbReference>
<dbReference type="OrthoDB" id="4948820at2"/>
<dbReference type="RefSeq" id="WP_104120248.1">
    <property type="nucleotide sequence ID" value="NZ_PRKW01000001.1"/>
</dbReference>
<accession>A0A2S5J2D5</accession>
<feature type="compositionally biased region" description="Low complexity" evidence="1">
    <location>
        <begin position="1"/>
        <end position="12"/>
    </location>
</feature>
<protein>
    <recommendedName>
        <fullName evidence="2">N-acetyltransferase domain-containing protein</fullName>
    </recommendedName>
</protein>
<sequence>MTSTAQTSSTSARIDDDAAPELPIDNGTALDAWPGMATGHASPVRQPAEPLVLPYDFTGVTTRQLRRWVNQMYRVLDADFPPYGAQEDYERLADELERRIADARENSGGAERPGAFRDNPMNQRFELFQDGMLAGYVSYSLRAGTLRLHRTVVAAAFEGAGLEGVIIRKVLLDAHKRRLAALPYCEQVQAFLADNPQYRSLVMS</sequence>
<feature type="region of interest" description="Disordered" evidence="1">
    <location>
        <begin position="1"/>
        <end position="43"/>
    </location>
</feature>
<name>A0A2S5J2D5_9MICC</name>
<comment type="caution">
    <text evidence="3">The sequence shown here is derived from an EMBL/GenBank/DDBJ whole genome shotgun (WGS) entry which is preliminary data.</text>
</comment>
<dbReference type="SUPFAM" id="SSF55729">
    <property type="entry name" value="Acyl-CoA N-acyltransferases (Nat)"/>
    <property type="match status" value="1"/>
</dbReference>
<evidence type="ECO:0000259" key="2">
    <source>
        <dbReference type="PROSITE" id="PS51729"/>
    </source>
</evidence>
<evidence type="ECO:0000256" key="1">
    <source>
        <dbReference type="SAM" id="MobiDB-lite"/>
    </source>
</evidence>